<feature type="transmembrane region" description="Helical" evidence="1">
    <location>
        <begin position="96"/>
        <end position="116"/>
    </location>
</feature>
<keyword evidence="1" id="KW-1133">Transmembrane helix</keyword>
<dbReference type="EMBL" id="JAIEZQ010000003">
    <property type="protein sequence ID" value="MBY9076331.1"/>
    <property type="molecule type" value="Genomic_DNA"/>
</dbReference>
<keyword evidence="1" id="KW-0812">Transmembrane</keyword>
<feature type="transmembrane region" description="Helical" evidence="1">
    <location>
        <begin position="6"/>
        <end position="25"/>
    </location>
</feature>
<evidence type="ECO:0008006" key="4">
    <source>
        <dbReference type="Google" id="ProtNLM"/>
    </source>
</evidence>
<protein>
    <recommendedName>
        <fullName evidence="4">Integral membrane protein</fullName>
    </recommendedName>
</protein>
<dbReference type="RefSeq" id="WP_221026145.1">
    <property type="nucleotide sequence ID" value="NZ_JAIEZQ010000003.1"/>
</dbReference>
<sequence>METLRLVLLFLHLVGFASLFGGLFVQIKAEPRVVNNAVLHGALTALVTGLLLVGVLEGSDETVNNVKIGVKLAVALVVTVLAVANRKKTSLPGGLYLGMMLLTLLNVGLAVFWAPVHG</sequence>
<keyword evidence="3" id="KW-1185">Reference proteome</keyword>
<proteinExistence type="predicted"/>
<keyword evidence="1" id="KW-0472">Membrane</keyword>
<feature type="transmembrane region" description="Helical" evidence="1">
    <location>
        <begin position="68"/>
        <end position="84"/>
    </location>
</feature>
<evidence type="ECO:0000256" key="1">
    <source>
        <dbReference type="SAM" id="Phobius"/>
    </source>
</evidence>
<organism evidence="2 3">
    <name type="scientific">Nocardioides jiangsuensis</name>
    <dbReference type="NCBI Taxonomy" id="2866161"/>
    <lineage>
        <taxon>Bacteria</taxon>
        <taxon>Bacillati</taxon>
        <taxon>Actinomycetota</taxon>
        <taxon>Actinomycetes</taxon>
        <taxon>Propionibacteriales</taxon>
        <taxon>Nocardioidaceae</taxon>
        <taxon>Nocardioides</taxon>
    </lineage>
</organism>
<feature type="transmembrane region" description="Helical" evidence="1">
    <location>
        <begin position="37"/>
        <end position="56"/>
    </location>
</feature>
<evidence type="ECO:0000313" key="3">
    <source>
        <dbReference type="Proteomes" id="UP000754710"/>
    </source>
</evidence>
<name>A0ABS7RNL9_9ACTN</name>
<dbReference type="Proteomes" id="UP000754710">
    <property type="component" value="Unassembled WGS sequence"/>
</dbReference>
<accession>A0ABS7RNL9</accession>
<reference evidence="2 3" key="1">
    <citation type="submission" date="2021-08" db="EMBL/GenBank/DDBJ databases">
        <title>Nocardioides bacterium WL0053 sp. nov., isolated from the sediment.</title>
        <authorList>
            <person name="Wang L."/>
            <person name="Zhang D."/>
            <person name="Zhang A."/>
        </authorList>
    </citation>
    <scope>NUCLEOTIDE SEQUENCE [LARGE SCALE GENOMIC DNA]</scope>
    <source>
        <strain evidence="2 3">WL0053</strain>
    </source>
</reference>
<gene>
    <name evidence="2" type="ORF">K1X13_15975</name>
</gene>
<comment type="caution">
    <text evidence="2">The sequence shown here is derived from an EMBL/GenBank/DDBJ whole genome shotgun (WGS) entry which is preliminary data.</text>
</comment>
<evidence type="ECO:0000313" key="2">
    <source>
        <dbReference type="EMBL" id="MBY9076331.1"/>
    </source>
</evidence>